<name>A0A1L4CZQ9_9BACT</name>
<accession>A0A1L4CZQ9</accession>
<dbReference type="GO" id="GO:0015031">
    <property type="term" value="P:protein transport"/>
    <property type="evidence" value="ECO:0007669"/>
    <property type="project" value="UniProtKB-KW"/>
</dbReference>
<dbReference type="Proteomes" id="UP000184731">
    <property type="component" value="Chromosome"/>
</dbReference>
<feature type="domain" description="Flagellar assembly protein FliH/Type III secretion system HrpE" evidence="9">
    <location>
        <begin position="252"/>
        <end position="360"/>
    </location>
</feature>
<evidence type="ECO:0000256" key="3">
    <source>
        <dbReference type="ARBA" id="ARBA00016507"/>
    </source>
</evidence>
<organism evidence="10 11">
    <name type="scientific">Silvanigrella aquatica</name>
    <dbReference type="NCBI Taxonomy" id="1915309"/>
    <lineage>
        <taxon>Bacteria</taxon>
        <taxon>Pseudomonadati</taxon>
        <taxon>Bdellovibrionota</taxon>
        <taxon>Oligoflexia</taxon>
        <taxon>Silvanigrellales</taxon>
        <taxon>Silvanigrellaceae</taxon>
        <taxon>Silvanigrella</taxon>
    </lineage>
</organism>
<evidence type="ECO:0000256" key="5">
    <source>
        <dbReference type="ARBA" id="ARBA00022795"/>
    </source>
</evidence>
<evidence type="ECO:0000259" key="9">
    <source>
        <dbReference type="Pfam" id="PF02108"/>
    </source>
</evidence>
<dbReference type="EMBL" id="CP017834">
    <property type="protein sequence ID" value="APJ03425.1"/>
    <property type="molecule type" value="Genomic_DNA"/>
</dbReference>
<reference evidence="10 11" key="1">
    <citation type="submission" date="2016-10" db="EMBL/GenBank/DDBJ databases">
        <title>Silvanigrella aquatica sp. nov., isolated from a freshwater lake located in the Black Forest, Germany, description of Silvanigrellaceae fam. nov., Silvanigrellales ord. nov., reclassification of the order Bdellovibrionales in the class Oligoflexia, reclassification of the families Bacteriovoracaceae and Halobacteriovoraceae in the new order Bacteriovoracales ord. nov., and reclassification of the family Pseudobacteriovoracaceae in the order Oligoflexiales.</title>
        <authorList>
            <person name="Hahn M.W."/>
            <person name="Schmidt J."/>
            <person name="Koll U."/>
            <person name="Rohde M."/>
            <person name="Verbag S."/>
            <person name="Pitt A."/>
            <person name="Nakai R."/>
            <person name="Naganuma T."/>
            <person name="Lang E."/>
        </authorList>
    </citation>
    <scope>NUCLEOTIDE SEQUENCE [LARGE SCALE GENOMIC DNA]</scope>
    <source>
        <strain evidence="10 11">MWH-Nonnen-W8red</strain>
    </source>
</reference>
<comment type="function">
    <text evidence="1">Needed for flagellar regrowth and assembly.</text>
</comment>
<dbReference type="KEGG" id="saqi:AXG55_05705"/>
<dbReference type="GO" id="GO:0044781">
    <property type="term" value="P:bacterial-type flagellum organization"/>
    <property type="evidence" value="ECO:0007669"/>
    <property type="project" value="UniProtKB-KW"/>
</dbReference>
<dbReference type="PANTHER" id="PTHR34982">
    <property type="entry name" value="YOP PROTEINS TRANSLOCATION PROTEIN L"/>
    <property type="match status" value="1"/>
</dbReference>
<proteinExistence type="inferred from homology"/>
<dbReference type="STRING" id="1915309.AXG55_05705"/>
<dbReference type="OrthoDB" id="5293355at2"/>
<evidence type="ECO:0000256" key="6">
    <source>
        <dbReference type="ARBA" id="ARBA00022927"/>
    </source>
</evidence>
<comment type="similarity">
    <text evidence="2">Belongs to the FliH family.</text>
</comment>
<evidence type="ECO:0000256" key="4">
    <source>
        <dbReference type="ARBA" id="ARBA00022448"/>
    </source>
</evidence>
<keyword evidence="7" id="KW-1006">Bacterial flagellum protein export</keyword>
<evidence type="ECO:0000256" key="1">
    <source>
        <dbReference type="ARBA" id="ARBA00003041"/>
    </source>
</evidence>
<evidence type="ECO:0000256" key="8">
    <source>
        <dbReference type="SAM" id="MobiDB-lite"/>
    </source>
</evidence>
<dbReference type="InterPro" id="IPR051472">
    <property type="entry name" value="T3SS_Stator/FliH"/>
</dbReference>
<feature type="compositionally biased region" description="Low complexity" evidence="8">
    <location>
        <begin position="160"/>
        <end position="172"/>
    </location>
</feature>
<evidence type="ECO:0000313" key="10">
    <source>
        <dbReference type="EMBL" id="APJ03425.1"/>
    </source>
</evidence>
<keyword evidence="4" id="KW-0813">Transport</keyword>
<keyword evidence="6" id="KW-0653">Protein transport</keyword>
<keyword evidence="11" id="KW-1185">Reference proteome</keyword>
<protein>
    <recommendedName>
        <fullName evidence="3">Flagellar assembly protein FliH</fullName>
    </recommendedName>
</protein>
<dbReference type="InterPro" id="IPR018035">
    <property type="entry name" value="Flagellar_FliH/T3SS_HrpE"/>
</dbReference>
<keyword evidence="5" id="KW-1005">Bacterial flagellum biogenesis</keyword>
<feature type="region of interest" description="Disordered" evidence="8">
    <location>
        <begin position="126"/>
        <end position="179"/>
    </location>
</feature>
<dbReference type="Pfam" id="PF02108">
    <property type="entry name" value="FliH"/>
    <property type="match status" value="1"/>
</dbReference>
<gene>
    <name evidence="10" type="ORF">AXG55_05705</name>
</gene>
<dbReference type="AlphaFoldDB" id="A0A1L4CZQ9"/>
<evidence type="ECO:0000313" key="11">
    <source>
        <dbReference type="Proteomes" id="UP000184731"/>
    </source>
</evidence>
<dbReference type="GO" id="GO:0005829">
    <property type="term" value="C:cytosol"/>
    <property type="evidence" value="ECO:0007669"/>
    <property type="project" value="TreeGrafter"/>
</dbReference>
<sequence>MGSRVGKLVKKNDKKVMSLLDMESYPWLHFSEQGIVFPDNVKKSVILEKMHDPLEIKEKVTKPKDFDNLLVKKSVPLLPRDMTEDFKKGQREMLRRRRRTLLDEEEAMALELAEMENQEIEKKIKSNVKKKKEDDNKLNANQVNKIEDQKQNQQEKMNPTSQTTTMESSSSQNHSEPIKQELDEEKIKEKYENAYHEGFGKGRHEGFEKGEIEGKEEGYKKGFEEGSTQGYRNAEERGMVAVETKYDRAFANISEAASKMEQLKSSLLMEGKEIFLELVKLCCEKIIREQIKNNDSSLTNLFDEVVKAYSASTSITIQMNHEDAQRIKKHIENLNEGSRIQIKENSSLQSGSFHVENETGVSMVDIEKSVDNIIKNLKSEIFNDQKIDKKEENLNKDSEIKKVI</sequence>
<evidence type="ECO:0000256" key="7">
    <source>
        <dbReference type="ARBA" id="ARBA00023225"/>
    </source>
</evidence>
<evidence type="ECO:0000256" key="2">
    <source>
        <dbReference type="ARBA" id="ARBA00006602"/>
    </source>
</evidence>
<dbReference type="PANTHER" id="PTHR34982:SF1">
    <property type="entry name" value="FLAGELLAR ASSEMBLY PROTEIN FLIH"/>
    <property type="match status" value="1"/>
</dbReference>
<dbReference type="RefSeq" id="WP_148697157.1">
    <property type="nucleotide sequence ID" value="NZ_CP017834.1"/>
</dbReference>